<dbReference type="EMBL" id="CP063078">
    <property type="protein sequence ID" value="QOQ86928.1"/>
    <property type="molecule type" value="Genomic_DNA"/>
</dbReference>
<dbReference type="SUPFAM" id="SSF46911">
    <property type="entry name" value="Ribosomal protein S18"/>
    <property type="match status" value="1"/>
</dbReference>
<dbReference type="OrthoDB" id="9812008at2"/>
<dbReference type="RefSeq" id="WP_025803283.1">
    <property type="nucleotide sequence ID" value="NZ_CP053842.1"/>
</dbReference>
<dbReference type="Pfam" id="PF01084">
    <property type="entry name" value="Ribosomal_S18"/>
    <property type="match status" value="1"/>
</dbReference>
<dbReference type="PANTHER" id="PTHR13479:SF40">
    <property type="entry name" value="SMALL RIBOSOMAL SUBUNIT PROTEIN BS18M"/>
    <property type="match status" value="1"/>
</dbReference>
<comment type="subunit">
    <text evidence="4">Part of the 30S ribosomal subunit. Forms a tight heterodimer with protein bS6.</text>
</comment>
<comment type="function">
    <text evidence="4">Binds as a heterodimer with protein bS6 to the central domain of the 16S rRNA, where it helps stabilize the platform of the 30S subunit.</text>
</comment>
<evidence type="ECO:0000313" key="6">
    <source>
        <dbReference type="EMBL" id="QOQ86928.1"/>
    </source>
</evidence>
<organism evidence="6 7">
    <name type="scientific">Campylobacter corcagiensis</name>
    <dbReference type="NCBI Taxonomy" id="1448857"/>
    <lineage>
        <taxon>Bacteria</taxon>
        <taxon>Pseudomonadati</taxon>
        <taxon>Campylobacterota</taxon>
        <taxon>Epsilonproteobacteria</taxon>
        <taxon>Campylobacterales</taxon>
        <taxon>Campylobacteraceae</taxon>
        <taxon>Campylobacter</taxon>
    </lineage>
</organism>
<proteinExistence type="inferred from homology"/>
<evidence type="ECO:0000256" key="1">
    <source>
        <dbReference type="ARBA" id="ARBA00005589"/>
    </source>
</evidence>
<dbReference type="GO" id="GO:0003735">
    <property type="term" value="F:structural constituent of ribosome"/>
    <property type="evidence" value="ECO:0007669"/>
    <property type="project" value="InterPro"/>
</dbReference>
<name>A0A7M1LEE7_9BACT</name>
<sequence length="87" mass="10467">MADNKRKYARKYCRYTEAKIEFIDYKDTQLLKYCLSERFKIMPRRLTGTSKKYQEMVEKAIKRARHAALIPYVVDRDEVVANPFEIL</sequence>
<comment type="similarity">
    <text evidence="1 4 5">Belongs to the bacterial ribosomal protein bS18 family.</text>
</comment>
<dbReference type="PANTHER" id="PTHR13479">
    <property type="entry name" value="30S RIBOSOMAL PROTEIN S18"/>
    <property type="match status" value="1"/>
</dbReference>
<evidence type="ECO:0000313" key="7">
    <source>
        <dbReference type="Proteomes" id="UP000594749"/>
    </source>
</evidence>
<dbReference type="HAMAP" id="MF_00270">
    <property type="entry name" value="Ribosomal_bS18"/>
    <property type="match status" value="1"/>
</dbReference>
<dbReference type="InterPro" id="IPR001648">
    <property type="entry name" value="Ribosomal_bS18"/>
</dbReference>
<keyword evidence="3 4" id="KW-0687">Ribonucleoprotein</keyword>
<reference evidence="6 7" key="1">
    <citation type="submission" date="2020-10" db="EMBL/GenBank/DDBJ databases">
        <title>Campylobacter and Helicobacter PacBio genomes.</title>
        <authorList>
            <person name="Lane C."/>
        </authorList>
    </citation>
    <scope>NUCLEOTIDE SEQUENCE [LARGE SCALE GENOMIC DNA]</scope>
    <source>
        <strain evidence="6 7">2016D-0077</strain>
    </source>
</reference>
<keyword evidence="4" id="KW-0694">RNA-binding</keyword>
<dbReference type="GO" id="GO:0070181">
    <property type="term" value="F:small ribosomal subunit rRNA binding"/>
    <property type="evidence" value="ECO:0007669"/>
    <property type="project" value="TreeGrafter"/>
</dbReference>
<dbReference type="PRINTS" id="PR00974">
    <property type="entry name" value="RIBOSOMALS18"/>
</dbReference>
<evidence type="ECO:0000256" key="4">
    <source>
        <dbReference type="HAMAP-Rule" id="MF_00270"/>
    </source>
</evidence>
<protein>
    <recommendedName>
        <fullName evidence="4">Small ribosomal subunit protein bS18</fullName>
    </recommendedName>
</protein>
<dbReference type="InterPro" id="IPR036870">
    <property type="entry name" value="Ribosomal_bS18_sf"/>
</dbReference>
<keyword evidence="4" id="KW-0699">rRNA-binding</keyword>
<dbReference type="GO" id="GO:0022627">
    <property type="term" value="C:cytosolic small ribosomal subunit"/>
    <property type="evidence" value="ECO:0007669"/>
    <property type="project" value="TreeGrafter"/>
</dbReference>
<evidence type="ECO:0000256" key="2">
    <source>
        <dbReference type="ARBA" id="ARBA00022980"/>
    </source>
</evidence>
<keyword evidence="2 4" id="KW-0689">Ribosomal protein</keyword>
<accession>A0A7M1LEE7</accession>
<dbReference type="Gene3D" id="4.10.640.10">
    <property type="entry name" value="Ribosomal protein S18"/>
    <property type="match status" value="1"/>
</dbReference>
<dbReference type="Proteomes" id="UP000594749">
    <property type="component" value="Chromosome"/>
</dbReference>
<gene>
    <name evidence="4 6" type="primary">rpsR</name>
    <name evidence="6" type="ORF">IMC76_06870</name>
</gene>
<evidence type="ECO:0000256" key="3">
    <source>
        <dbReference type="ARBA" id="ARBA00023274"/>
    </source>
</evidence>
<evidence type="ECO:0000256" key="5">
    <source>
        <dbReference type="RuleBase" id="RU003910"/>
    </source>
</evidence>
<keyword evidence="7" id="KW-1185">Reference proteome</keyword>
<dbReference type="AlphaFoldDB" id="A0A7M1LEE7"/>
<dbReference type="GO" id="GO:0006412">
    <property type="term" value="P:translation"/>
    <property type="evidence" value="ECO:0007669"/>
    <property type="project" value="UniProtKB-UniRule"/>
</dbReference>
<dbReference type="NCBIfam" id="TIGR00165">
    <property type="entry name" value="S18"/>
    <property type="match status" value="1"/>
</dbReference>